<gene>
    <name evidence="2" type="ORF">H9830_15295</name>
</gene>
<dbReference type="EMBL" id="DXDC01000464">
    <property type="protein sequence ID" value="HIY67629.1"/>
    <property type="molecule type" value="Genomic_DNA"/>
</dbReference>
<dbReference type="InterPro" id="IPR000073">
    <property type="entry name" value="AB_hydrolase_1"/>
</dbReference>
<proteinExistence type="predicted"/>
<sequence>MERTIQKSIRVANSTWVSVDVYGEPNGAAVVIVPGVMSDAAEWAPVASALQGWPTVAVVNRRGRTPSGPLTSDYSLEAETDDLIEVLQQFPNARTVFGWSYGGLIVLSTANRIAIPHVISYEPVIRPFASHALAALEDAHVLQDWEKSVRIVTEQIAGMGTEDVDALLAAPDVRETLELLSQPVFAETAALNAAPTPAELARRATRVDLIVGERNRGLPPYGTSLEDVCRLVKSAQVHGLNNHGHMAHLEAPQELASLIDGLGAHAAQ</sequence>
<dbReference type="Pfam" id="PF12697">
    <property type="entry name" value="Abhydrolase_6"/>
    <property type="match status" value="1"/>
</dbReference>
<evidence type="ECO:0000313" key="2">
    <source>
        <dbReference type="EMBL" id="HIY67629.1"/>
    </source>
</evidence>
<protein>
    <submittedName>
        <fullName evidence="2">Alpha/beta hydrolase</fullName>
    </submittedName>
</protein>
<comment type="caution">
    <text evidence="2">The sequence shown here is derived from an EMBL/GenBank/DDBJ whole genome shotgun (WGS) entry which is preliminary data.</text>
</comment>
<dbReference type="GO" id="GO:0016787">
    <property type="term" value="F:hydrolase activity"/>
    <property type="evidence" value="ECO:0007669"/>
    <property type="project" value="UniProtKB-KW"/>
</dbReference>
<feature type="domain" description="AB hydrolase-1" evidence="1">
    <location>
        <begin position="30"/>
        <end position="257"/>
    </location>
</feature>
<dbReference type="AlphaFoldDB" id="A0A9D1YXG8"/>
<evidence type="ECO:0000313" key="3">
    <source>
        <dbReference type="Proteomes" id="UP000824005"/>
    </source>
</evidence>
<reference evidence="2" key="2">
    <citation type="submission" date="2021-04" db="EMBL/GenBank/DDBJ databases">
        <authorList>
            <person name="Gilroy R."/>
        </authorList>
    </citation>
    <scope>NUCLEOTIDE SEQUENCE</scope>
    <source>
        <strain evidence="2">ChiGjej1B1-98</strain>
    </source>
</reference>
<reference evidence="2" key="1">
    <citation type="journal article" date="2021" name="PeerJ">
        <title>Extensive microbial diversity within the chicken gut microbiome revealed by metagenomics and culture.</title>
        <authorList>
            <person name="Gilroy R."/>
            <person name="Ravi A."/>
            <person name="Getino M."/>
            <person name="Pursley I."/>
            <person name="Horton D.L."/>
            <person name="Alikhan N.F."/>
            <person name="Baker D."/>
            <person name="Gharbi K."/>
            <person name="Hall N."/>
            <person name="Watson M."/>
            <person name="Adriaenssens E.M."/>
            <person name="Foster-Nyarko E."/>
            <person name="Jarju S."/>
            <person name="Secka A."/>
            <person name="Antonio M."/>
            <person name="Oren A."/>
            <person name="Chaudhuri R.R."/>
            <person name="La Ragione R."/>
            <person name="Hildebrand F."/>
            <person name="Pallen M.J."/>
        </authorList>
    </citation>
    <scope>NUCLEOTIDE SEQUENCE</scope>
    <source>
        <strain evidence="2">ChiGjej1B1-98</strain>
    </source>
</reference>
<dbReference type="Gene3D" id="3.40.50.1820">
    <property type="entry name" value="alpha/beta hydrolase"/>
    <property type="match status" value="1"/>
</dbReference>
<accession>A0A9D1YXG8</accession>
<dbReference type="InterPro" id="IPR029058">
    <property type="entry name" value="AB_hydrolase_fold"/>
</dbReference>
<evidence type="ECO:0000259" key="1">
    <source>
        <dbReference type="Pfam" id="PF12697"/>
    </source>
</evidence>
<dbReference type="Proteomes" id="UP000824005">
    <property type="component" value="Unassembled WGS sequence"/>
</dbReference>
<dbReference type="SUPFAM" id="SSF53474">
    <property type="entry name" value="alpha/beta-Hydrolases"/>
    <property type="match status" value="1"/>
</dbReference>
<keyword evidence="2" id="KW-0378">Hydrolase</keyword>
<name>A0A9D1YXG8_9MICO</name>
<organism evidence="2 3">
    <name type="scientific">Candidatus Agrococcus pullicola</name>
    <dbReference type="NCBI Taxonomy" id="2838429"/>
    <lineage>
        <taxon>Bacteria</taxon>
        <taxon>Bacillati</taxon>
        <taxon>Actinomycetota</taxon>
        <taxon>Actinomycetes</taxon>
        <taxon>Micrococcales</taxon>
        <taxon>Microbacteriaceae</taxon>
        <taxon>Agrococcus</taxon>
    </lineage>
</organism>